<dbReference type="AlphaFoldDB" id="A0AAV7PQ85"/>
<organism evidence="1 2">
    <name type="scientific">Pleurodeles waltl</name>
    <name type="common">Iberian ribbed newt</name>
    <dbReference type="NCBI Taxonomy" id="8319"/>
    <lineage>
        <taxon>Eukaryota</taxon>
        <taxon>Metazoa</taxon>
        <taxon>Chordata</taxon>
        <taxon>Craniata</taxon>
        <taxon>Vertebrata</taxon>
        <taxon>Euteleostomi</taxon>
        <taxon>Amphibia</taxon>
        <taxon>Batrachia</taxon>
        <taxon>Caudata</taxon>
        <taxon>Salamandroidea</taxon>
        <taxon>Salamandridae</taxon>
        <taxon>Pleurodelinae</taxon>
        <taxon>Pleurodeles</taxon>
    </lineage>
</organism>
<reference evidence="1" key="1">
    <citation type="journal article" date="2022" name="bioRxiv">
        <title>Sequencing and chromosome-scale assembly of the giantPleurodeles waltlgenome.</title>
        <authorList>
            <person name="Brown T."/>
            <person name="Elewa A."/>
            <person name="Iarovenko S."/>
            <person name="Subramanian E."/>
            <person name="Araus A.J."/>
            <person name="Petzold A."/>
            <person name="Susuki M."/>
            <person name="Suzuki K.-i.T."/>
            <person name="Hayashi T."/>
            <person name="Toyoda A."/>
            <person name="Oliveira C."/>
            <person name="Osipova E."/>
            <person name="Leigh N.D."/>
            <person name="Simon A."/>
            <person name="Yun M.H."/>
        </authorList>
    </citation>
    <scope>NUCLEOTIDE SEQUENCE</scope>
    <source>
        <strain evidence="1">20211129_DDA</strain>
        <tissue evidence="1">Liver</tissue>
    </source>
</reference>
<accession>A0AAV7PQ85</accession>
<comment type="caution">
    <text evidence="1">The sequence shown here is derived from an EMBL/GenBank/DDBJ whole genome shotgun (WGS) entry which is preliminary data.</text>
</comment>
<gene>
    <name evidence="1" type="ORF">NDU88_008704</name>
</gene>
<name>A0AAV7PQ85_PLEWA</name>
<evidence type="ECO:0000313" key="1">
    <source>
        <dbReference type="EMBL" id="KAJ1130351.1"/>
    </source>
</evidence>
<dbReference type="EMBL" id="JANPWB010000011">
    <property type="protein sequence ID" value="KAJ1130351.1"/>
    <property type="molecule type" value="Genomic_DNA"/>
</dbReference>
<evidence type="ECO:0000313" key="2">
    <source>
        <dbReference type="Proteomes" id="UP001066276"/>
    </source>
</evidence>
<keyword evidence="2" id="KW-1185">Reference proteome</keyword>
<dbReference type="Proteomes" id="UP001066276">
    <property type="component" value="Chromosome 7"/>
</dbReference>
<protein>
    <submittedName>
        <fullName evidence="1">Uncharacterized protein</fullName>
    </submittedName>
</protein>
<sequence length="184" mass="19704">MARFRPEQPVAAGTSMASTYLSAPLARRASRDYGYSNAMDGHTKSTVPYRGTFTAPLDARCDTRQQASSLVNSSMGVAPSGAMLVDTLGSSLVEYEDSLEEGEAHEKDAPAESQVGTWDGRLANPFLSHLLQKEAHGESVMVRRHMATWQASVRVPTLEPGTVAGPEANGVANWVVGHSFIKLA</sequence>
<proteinExistence type="predicted"/>